<protein>
    <submittedName>
        <fullName evidence="3">VacJ family lipoprotein</fullName>
    </submittedName>
</protein>
<proteinExistence type="inferred from homology"/>
<dbReference type="PRINTS" id="PR01805">
    <property type="entry name" value="VACJLIPOPROT"/>
</dbReference>
<name>A0ABS7WT38_9BACT</name>
<gene>
    <name evidence="3" type="ORF">AVCANL283_07425</name>
</gene>
<evidence type="ECO:0000313" key="4">
    <source>
        <dbReference type="Proteomes" id="UP000786183"/>
    </source>
</evidence>
<evidence type="ECO:0000256" key="2">
    <source>
        <dbReference type="ARBA" id="ARBA00022729"/>
    </source>
</evidence>
<dbReference type="RefSeq" id="WP_172232861.1">
    <property type="nucleotide sequence ID" value="NZ_CP035946.1"/>
</dbReference>
<reference evidence="3 4" key="1">
    <citation type="submission" date="2020-07" db="EMBL/GenBank/DDBJ databases">
        <title>Transfer of Campylobacter canadensis to the novel genus Avispirillum gen. nov., that also includes two novel species recovered from migratory waterfowl: Avispirillum anseris sp. nov. and Avispirillum brantae sp. nov.</title>
        <authorList>
            <person name="Miller W.G."/>
            <person name="Chapman M.H."/>
            <person name="Yee E."/>
            <person name="Inglis G.D."/>
        </authorList>
    </citation>
    <scope>NUCLEOTIDE SEQUENCE [LARGE SCALE GENOMIC DNA]</scope>
    <source>
        <strain evidence="3 4">L283</strain>
    </source>
</reference>
<organism evidence="3 4">
    <name type="scientific">Campylobacter canadensis</name>
    <dbReference type="NCBI Taxonomy" id="449520"/>
    <lineage>
        <taxon>Bacteria</taxon>
        <taxon>Pseudomonadati</taxon>
        <taxon>Campylobacterota</taxon>
        <taxon>Epsilonproteobacteria</taxon>
        <taxon>Campylobacterales</taxon>
        <taxon>Campylobacteraceae</taxon>
        <taxon>Campylobacter</taxon>
    </lineage>
</organism>
<dbReference type="InterPro" id="IPR007428">
    <property type="entry name" value="MlaA"/>
</dbReference>
<comment type="caution">
    <text evidence="3">The sequence shown here is derived from an EMBL/GenBank/DDBJ whole genome shotgun (WGS) entry which is preliminary data.</text>
</comment>
<keyword evidence="2" id="KW-0732">Signal</keyword>
<evidence type="ECO:0000313" key="3">
    <source>
        <dbReference type="EMBL" id="MBZ7987923.1"/>
    </source>
</evidence>
<comment type="similarity">
    <text evidence="1">Belongs to the MlaA family.</text>
</comment>
<dbReference type="Pfam" id="PF04333">
    <property type="entry name" value="MlaA"/>
    <property type="match status" value="1"/>
</dbReference>
<evidence type="ECO:0000256" key="1">
    <source>
        <dbReference type="ARBA" id="ARBA00010634"/>
    </source>
</evidence>
<keyword evidence="4" id="KW-1185">Reference proteome</keyword>
<accession>A0ABS7WT38</accession>
<keyword evidence="3" id="KW-0449">Lipoprotein</keyword>
<sequence length="220" mass="25685">MRKILSIIILVNSLFCNEFDFFEQEFNKKEKIDKFYSYNVFMTKLNYAFYNMSLRPITNIYNASTPPLIKKAFANFFDNINAPARFLTLLLSAKFKEANATFWTFLGNSTLGFAGIFKPYKYKKESDFGLMFARWGIPAGEHIVLPFIGPSNIRDMFAYGLDFLSTSRFYLNENTRISLFALEVINKTSKDYKLINEAYKSVNPYIVIKDFYEAKRKALE</sequence>
<dbReference type="PANTHER" id="PTHR30035:SF3">
    <property type="entry name" value="INTERMEMBRANE PHOSPHOLIPID TRANSPORT SYSTEM LIPOPROTEIN MLAA"/>
    <property type="match status" value="1"/>
</dbReference>
<dbReference type="PANTHER" id="PTHR30035">
    <property type="entry name" value="LIPOPROTEIN VACJ-RELATED"/>
    <property type="match status" value="1"/>
</dbReference>
<dbReference type="Proteomes" id="UP000786183">
    <property type="component" value="Unassembled WGS sequence"/>
</dbReference>
<dbReference type="EMBL" id="JACGBB010000019">
    <property type="protein sequence ID" value="MBZ7987923.1"/>
    <property type="molecule type" value="Genomic_DNA"/>
</dbReference>